<keyword evidence="2" id="KW-0067">ATP-binding</keyword>
<dbReference type="OrthoDB" id="9785312at2"/>
<organism evidence="4 5">
    <name type="scientific">Deinococcus marmoris</name>
    <dbReference type="NCBI Taxonomy" id="249408"/>
    <lineage>
        <taxon>Bacteria</taxon>
        <taxon>Thermotogati</taxon>
        <taxon>Deinococcota</taxon>
        <taxon>Deinococci</taxon>
        <taxon>Deinococcales</taxon>
        <taxon>Deinococcaceae</taxon>
        <taxon>Deinococcus</taxon>
    </lineage>
</organism>
<dbReference type="SUPFAM" id="SSF52540">
    <property type="entry name" value="P-loop containing nucleoside triphosphate hydrolases"/>
    <property type="match status" value="1"/>
</dbReference>
<proteinExistence type="predicted"/>
<feature type="domain" description="Bacterial transcriptional activator" evidence="3">
    <location>
        <begin position="92"/>
        <end position="216"/>
    </location>
</feature>
<dbReference type="InterPro" id="IPR011990">
    <property type="entry name" value="TPR-like_helical_dom_sf"/>
</dbReference>
<dbReference type="InterPro" id="IPR005158">
    <property type="entry name" value="BTAD"/>
</dbReference>
<reference evidence="4 5" key="1">
    <citation type="submission" date="2017-01" db="EMBL/GenBank/DDBJ databases">
        <title>Genome Analysis of Deinococcus marmoris KOPRI26562.</title>
        <authorList>
            <person name="Kim J.H."/>
            <person name="Oh H.-M."/>
        </authorList>
    </citation>
    <scope>NUCLEOTIDE SEQUENCE [LARGE SCALE GENOMIC DNA]</scope>
    <source>
        <strain evidence="4 5">KOPRI26562</strain>
    </source>
</reference>
<dbReference type="Gene3D" id="1.25.40.10">
    <property type="entry name" value="Tetratricopeptide repeat domain"/>
    <property type="match status" value="3"/>
</dbReference>
<evidence type="ECO:0000313" key="4">
    <source>
        <dbReference type="EMBL" id="OLV19635.1"/>
    </source>
</evidence>
<dbReference type="SUPFAM" id="SSF48452">
    <property type="entry name" value="TPR-like"/>
    <property type="match status" value="3"/>
</dbReference>
<dbReference type="STRING" id="249408.BOO71_0002161"/>
<dbReference type="SMART" id="SM01043">
    <property type="entry name" value="BTAD"/>
    <property type="match status" value="1"/>
</dbReference>
<dbReference type="SMART" id="SM00028">
    <property type="entry name" value="TPR"/>
    <property type="match status" value="4"/>
</dbReference>
<name>A0A1U7P379_9DEIO</name>
<dbReference type="GO" id="GO:0004016">
    <property type="term" value="F:adenylate cyclase activity"/>
    <property type="evidence" value="ECO:0007669"/>
    <property type="project" value="TreeGrafter"/>
</dbReference>
<dbReference type="PANTHER" id="PTHR16305:SF28">
    <property type="entry name" value="GUANYLATE CYCLASE DOMAIN-CONTAINING PROTEIN"/>
    <property type="match status" value="1"/>
</dbReference>
<evidence type="ECO:0000313" key="5">
    <source>
        <dbReference type="Proteomes" id="UP000186607"/>
    </source>
</evidence>
<dbReference type="Proteomes" id="UP000186607">
    <property type="component" value="Unassembled WGS sequence"/>
</dbReference>
<dbReference type="InterPro" id="IPR041664">
    <property type="entry name" value="AAA_16"/>
</dbReference>
<protein>
    <submittedName>
        <fullName evidence="4">Large transcriptional regulator</fullName>
    </submittedName>
</protein>
<evidence type="ECO:0000256" key="1">
    <source>
        <dbReference type="ARBA" id="ARBA00022741"/>
    </source>
</evidence>
<keyword evidence="1" id="KW-0547">Nucleotide-binding</keyword>
<dbReference type="InterPro" id="IPR019734">
    <property type="entry name" value="TPR_rpt"/>
</dbReference>
<dbReference type="Pfam" id="PF03704">
    <property type="entry name" value="BTAD"/>
    <property type="match status" value="1"/>
</dbReference>
<dbReference type="RefSeq" id="WP_075830624.1">
    <property type="nucleotide sequence ID" value="NZ_MSTI01000026.1"/>
</dbReference>
<dbReference type="EMBL" id="MSTI01000026">
    <property type="protein sequence ID" value="OLV19635.1"/>
    <property type="molecule type" value="Genomic_DNA"/>
</dbReference>
<keyword evidence="5" id="KW-1185">Reference proteome</keyword>
<sequence>MLELTLLGTPRVAVDGQAVKLATHKSLLLLARVGLEGRATRAELAALLWPASPLPTARQNLRVELYRLGRTAAGPYLLLEGGAVEQAGQWRTDALDPAHDLNLAELLPGEVADDALGDWTQAVRETRRAAQRSRLLGTLRRQEAGGDLGGAATAAQAIAALDPLDEAAQAQWLRLLAQGNEPEAAHAAYHAYASRLRRELDAEPGPDVRRWGESAGPTPAQTAARTLRAPMIGREALWRDLRSSALPTLLLGEPGVGKSRLAGEFSAQHRPRLIVRGLAEARWWLLGAVSAALRSLWERDRLTPLGPGDAALLSRLIPELSTEPVPPGASLPASSITGASPEQRQALFAALSRALLPGLRRGMLVLEDLHDFDDLSLEAAGYVLAEVSRLPPDQRPHVLLTARPPELAAHPAASALVSSLEGRGELRRLTVGRLQETDVLVLVRTLGRTAGGTRFAARLHAATAGNPLFLLETLRHLRERGDLTDDAGGQWQTRHDEQTEFYAELSLPGTVLSAVQARVRALGDGARRVLEALAVLSGPAPLDTLEALTGLDAWALTAAIGAARDASLLVPRAGGYTLAHDLYRLGTLAGLTPERSQLLHRQAAVTLAAAAAPARQVAEHWLGAGQPQQAGEWLLRAAGEAEAIAAHGEGLGFLDEALALEISPHTQARVHALAFQMHLGLGNAVPAQPHLDALRRLADQLRDGALEREAEVLLAALRLQESEFQQVIEITDRLLGDPLPGPLAAQMHLSRGHALIRVARFEEAETHLQEVLRSGTVQRTRWSFRVHFTLAQLYFPQGRFAEAEHHAGKAEKVARVLGDPQTIAQGLLIRGVAAIAHSKPAEAVPLLQEAQQIARLHGPYNVADMITLNLGTALMNSGHRQEAREAFKIAADSEYLQPEIREAAAWNLGSVSRMTGELGEALTSCEQALASAQKRGMLNAVLRRRAMLADFRLHCGHPVQADELANLRAEVTRLGLGELDHFLQVVALRRALLCGTVAEVEAQACALEAISGPADEQEARTLLLAEACLRASDPTGAARWVSQAPPGAWRCRLNLRLLREQLLESGTDALAEARCWLAALETAALEGAFLAAELARGGQAEDVQEAHRRTELLLGSLEGRPERLGLARLLA</sequence>
<accession>A0A1U7P379</accession>
<dbReference type="GO" id="GO:0005737">
    <property type="term" value="C:cytoplasm"/>
    <property type="evidence" value="ECO:0007669"/>
    <property type="project" value="TreeGrafter"/>
</dbReference>
<dbReference type="AlphaFoldDB" id="A0A1U7P379"/>
<dbReference type="Pfam" id="PF13191">
    <property type="entry name" value="AAA_16"/>
    <property type="match status" value="1"/>
</dbReference>
<dbReference type="PANTHER" id="PTHR16305">
    <property type="entry name" value="TESTICULAR SOLUBLE ADENYLYL CYCLASE"/>
    <property type="match status" value="1"/>
</dbReference>
<evidence type="ECO:0000259" key="3">
    <source>
        <dbReference type="SMART" id="SM01043"/>
    </source>
</evidence>
<evidence type="ECO:0000256" key="2">
    <source>
        <dbReference type="ARBA" id="ARBA00022840"/>
    </source>
</evidence>
<dbReference type="GO" id="GO:0005524">
    <property type="term" value="F:ATP binding"/>
    <property type="evidence" value="ECO:0007669"/>
    <property type="project" value="UniProtKB-KW"/>
</dbReference>
<dbReference type="InterPro" id="IPR027417">
    <property type="entry name" value="P-loop_NTPase"/>
</dbReference>
<gene>
    <name evidence="4" type="ORF">BOO71_0002161</name>
</gene>
<comment type="caution">
    <text evidence="4">The sequence shown here is derived from an EMBL/GenBank/DDBJ whole genome shotgun (WGS) entry which is preliminary data.</text>
</comment>